<dbReference type="Proteomes" id="UP000076738">
    <property type="component" value="Unassembled WGS sequence"/>
</dbReference>
<dbReference type="InterPro" id="IPR048258">
    <property type="entry name" value="Cyclins_cyclin-box"/>
</dbReference>
<protein>
    <submittedName>
        <fullName evidence="8">Uncharacterized protein</fullName>
    </submittedName>
</protein>
<dbReference type="Gene3D" id="1.10.472.10">
    <property type="entry name" value="Cyclin-like"/>
    <property type="match status" value="2"/>
</dbReference>
<evidence type="ECO:0000256" key="3">
    <source>
        <dbReference type="ARBA" id="ARBA00023306"/>
    </source>
</evidence>
<name>A0A167MF11_CALVF</name>
<gene>
    <name evidence="8" type="ORF">CALVIDRAFT_481164</name>
</gene>
<dbReference type="EMBL" id="KV417283">
    <property type="protein sequence ID" value="KZO96646.1"/>
    <property type="molecule type" value="Genomic_DNA"/>
</dbReference>
<dbReference type="SMART" id="SM00385">
    <property type="entry name" value="CYCLIN"/>
    <property type="match status" value="2"/>
</dbReference>
<keyword evidence="9" id="KW-1185">Reference proteome</keyword>
<organism evidence="8 9">
    <name type="scientific">Calocera viscosa (strain TUFC12733)</name>
    <dbReference type="NCBI Taxonomy" id="1330018"/>
    <lineage>
        <taxon>Eukaryota</taxon>
        <taxon>Fungi</taxon>
        <taxon>Dikarya</taxon>
        <taxon>Basidiomycota</taxon>
        <taxon>Agaricomycotina</taxon>
        <taxon>Dacrymycetes</taxon>
        <taxon>Dacrymycetales</taxon>
        <taxon>Dacrymycetaceae</taxon>
        <taxon>Calocera</taxon>
    </lineage>
</organism>
<dbReference type="SUPFAM" id="SSF47954">
    <property type="entry name" value="Cyclin-like"/>
    <property type="match status" value="2"/>
</dbReference>
<reference evidence="8 9" key="1">
    <citation type="journal article" date="2016" name="Mol. Biol. Evol.">
        <title>Comparative Genomics of Early-Diverging Mushroom-Forming Fungi Provides Insights into the Origins of Lignocellulose Decay Capabilities.</title>
        <authorList>
            <person name="Nagy L.G."/>
            <person name="Riley R."/>
            <person name="Tritt A."/>
            <person name="Adam C."/>
            <person name="Daum C."/>
            <person name="Floudas D."/>
            <person name="Sun H."/>
            <person name="Yadav J.S."/>
            <person name="Pangilinan J."/>
            <person name="Larsson K.H."/>
            <person name="Matsuura K."/>
            <person name="Barry K."/>
            <person name="Labutti K."/>
            <person name="Kuo R."/>
            <person name="Ohm R.A."/>
            <person name="Bhattacharya S.S."/>
            <person name="Shirouzu T."/>
            <person name="Yoshinaga Y."/>
            <person name="Martin F.M."/>
            <person name="Grigoriev I.V."/>
            <person name="Hibbett D.S."/>
        </authorList>
    </citation>
    <scope>NUCLEOTIDE SEQUENCE [LARGE SCALE GENOMIC DNA]</scope>
    <source>
        <strain evidence="8 9">TUFC12733</strain>
    </source>
</reference>
<dbReference type="AlphaFoldDB" id="A0A167MF11"/>
<evidence type="ECO:0000313" key="8">
    <source>
        <dbReference type="EMBL" id="KZO96646.1"/>
    </source>
</evidence>
<feature type="domain" description="Cyclin C-terminal" evidence="7">
    <location>
        <begin position="230"/>
        <end position="344"/>
    </location>
</feature>
<feature type="compositionally biased region" description="Acidic residues" evidence="5">
    <location>
        <begin position="46"/>
        <end position="61"/>
    </location>
</feature>
<accession>A0A167MF11</accession>
<dbReference type="FunFam" id="1.10.472.10:FF:000001">
    <property type="entry name" value="G2/mitotic-specific cyclin"/>
    <property type="match status" value="1"/>
</dbReference>
<evidence type="ECO:0000259" key="6">
    <source>
        <dbReference type="SMART" id="SM00385"/>
    </source>
</evidence>
<feature type="domain" description="Cyclin-like" evidence="6">
    <location>
        <begin position="234"/>
        <end position="314"/>
    </location>
</feature>
<dbReference type="InterPro" id="IPR036915">
    <property type="entry name" value="Cyclin-like_sf"/>
</dbReference>
<sequence>MLAALEDAERRTPPPLVPSSDPEEAVERAVVARQLSPLSTSPVRQEEEESELEEEADEEDWVTLPSREHMKVMQELERVRKLVEEEIDPLDTTMVAEYTEEIFEYMNELEASVMPSANYMNSQTEIEWSMRTTLVDWLLQVHLRYHMLPETLWIAINIVDRFLSARVVSLVKLQLVGVTAMFVAAKYEEILAPSVDEFVFMTENGYTKDEILKGERIILQTLDFKVSNYCSPYSWVRRISKADDYDIHTRTLCKFLMEVTLLDERFLRAKPSMIAAVGMYVARRMLGGDWDDLFMFYSNYTEHQLLPGAKFIVERLSAADFESYYVCKKYATKRFLKASVFARDWAKKHGKEMDRPVGNNALALDSEGGKLVAV</sequence>
<dbReference type="PIRSF" id="PIRSF001771">
    <property type="entry name" value="Cyclin_A_B_D_E"/>
    <property type="match status" value="1"/>
</dbReference>
<dbReference type="GO" id="GO:0044772">
    <property type="term" value="P:mitotic cell cycle phase transition"/>
    <property type="evidence" value="ECO:0007669"/>
    <property type="project" value="InterPro"/>
</dbReference>
<dbReference type="SMART" id="SM01332">
    <property type="entry name" value="Cyclin_C"/>
    <property type="match status" value="1"/>
</dbReference>
<evidence type="ECO:0000259" key="7">
    <source>
        <dbReference type="SMART" id="SM01332"/>
    </source>
</evidence>
<feature type="domain" description="Cyclin-like" evidence="6">
    <location>
        <begin position="136"/>
        <end position="220"/>
    </location>
</feature>
<dbReference type="STRING" id="1330018.A0A167MF11"/>
<dbReference type="InterPro" id="IPR046965">
    <property type="entry name" value="Cyclin_A/B-like"/>
</dbReference>
<comment type="similarity">
    <text evidence="4">Belongs to the cyclin family.</text>
</comment>
<evidence type="ECO:0000256" key="5">
    <source>
        <dbReference type="SAM" id="MobiDB-lite"/>
    </source>
</evidence>
<dbReference type="CDD" id="cd20512">
    <property type="entry name" value="CYCLIN_CLBs_yeast_rpt2"/>
    <property type="match status" value="1"/>
</dbReference>
<dbReference type="InterPro" id="IPR006671">
    <property type="entry name" value="Cyclin_N"/>
</dbReference>
<dbReference type="PANTHER" id="PTHR10177">
    <property type="entry name" value="CYCLINS"/>
    <property type="match status" value="1"/>
</dbReference>
<proteinExistence type="inferred from homology"/>
<dbReference type="Pfam" id="PF00134">
    <property type="entry name" value="Cyclin_N"/>
    <property type="match status" value="1"/>
</dbReference>
<dbReference type="InterPro" id="IPR039361">
    <property type="entry name" value="Cyclin"/>
</dbReference>
<dbReference type="PROSITE" id="PS00292">
    <property type="entry name" value="CYCLINS"/>
    <property type="match status" value="1"/>
</dbReference>
<dbReference type="InterPro" id="IPR013763">
    <property type="entry name" value="Cyclin-like_dom"/>
</dbReference>
<evidence type="ECO:0000256" key="2">
    <source>
        <dbReference type="ARBA" id="ARBA00023127"/>
    </source>
</evidence>
<evidence type="ECO:0000256" key="1">
    <source>
        <dbReference type="ARBA" id="ARBA00022618"/>
    </source>
</evidence>
<keyword evidence="2 4" id="KW-0195">Cyclin</keyword>
<evidence type="ECO:0000256" key="4">
    <source>
        <dbReference type="RuleBase" id="RU000383"/>
    </source>
</evidence>
<evidence type="ECO:0000313" key="9">
    <source>
        <dbReference type="Proteomes" id="UP000076738"/>
    </source>
</evidence>
<feature type="region of interest" description="Disordered" evidence="5">
    <location>
        <begin position="1"/>
        <end position="61"/>
    </location>
</feature>
<keyword evidence="3" id="KW-0131">Cell cycle</keyword>
<dbReference type="Pfam" id="PF02984">
    <property type="entry name" value="Cyclin_C"/>
    <property type="match status" value="1"/>
</dbReference>
<dbReference type="GO" id="GO:0051301">
    <property type="term" value="P:cell division"/>
    <property type="evidence" value="ECO:0007669"/>
    <property type="project" value="UniProtKB-KW"/>
</dbReference>
<dbReference type="InterPro" id="IPR004367">
    <property type="entry name" value="Cyclin_C-dom"/>
</dbReference>
<dbReference type="GO" id="GO:0016538">
    <property type="term" value="F:cyclin-dependent protein serine/threonine kinase regulator activity"/>
    <property type="evidence" value="ECO:0007669"/>
    <property type="project" value="InterPro"/>
</dbReference>
<keyword evidence="1" id="KW-0132">Cell division</keyword>
<dbReference type="OrthoDB" id="5590282at2759"/>